<dbReference type="InterPro" id="IPR003918">
    <property type="entry name" value="NADH_UbQ_OxRdtase"/>
</dbReference>
<evidence type="ECO:0000256" key="4">
    <source>
        <dbReference type="ARBA" id="ARBA00022989"/>
    </source>
</evidence>
<feature type="transmembrane region" description="Helical" evidence="7">
    <location>
        <begin position="88"/>
        <end position="108"/>
    </location>
</feature>
<feature type="transmembrane region" description="Helical" evidence="7">
    <location>
        <begin position="424"/>
        <end position="444"/>
    </location>
</feature>
<dbReference type="GO" id="GO:0042773">
    <property type="term" value="P:ATP synthesis coupled electron transport"/>
    <property type="evidence" value="ECO:0007669"/>
    <property type="project" value="InterPro"/>
</dbReference>
<name>A0A833H4D7_9LEPT</name>
<feature type="domain" description="NADH:quinone oxidoreductase/Mrp antiporter transmembrane" evidence="8">
    <location>
        <begin position="133"/>
        <end position="437"/>
    </location>
</feature>
<feature type="transmembrane region" description="Helical" evidence="7">
    <location>
        <begin position="469"/>
        <end position="493"/>
    </location>
</feature>
<evidence type="ECO:0000256" key="3">
    <source>
        <dbReference type="ARBA" id="ARBA00022692"/>
    </source>
</evidence>
<evidence type="ECO:0000256" key="7">
    <source>
        <dbReference type="SAM" id="Phobius"/>
    </source>
</evidence>
<dbReference type="PANTHER" id="PTHR43507">
    <property type="entry name" value="NADH-UBIQUINONE OXIDOREDUCTASE CHAIN 4"/>
    <property type="match status" value="1"/>
</dbReference>
<feature type="transmembrane region" description="Helical" evidence="7">
    <location>
        <begin position="351"/>
        <end position="369"/>
    </location>
</feature>
<feature type="transmembrane region" description="Helical" evidence="7">
    <location>
        <begin position="6"/>
        <end position="22"/>
    </location>
</feature>
<evidence type="ECO:0000256" key="2">
    <source>
        <dbReference type="ARBA" id="ARBA00009025"/>
    </source>
</evidence>
<evidence type="ECO:0000259" key="8">
    <source>
        <dbReference type="Pfam" id="PF00361"/>
    </source>
</evidence>
<reference evidence="9 10" key="1">
    <citation type="submission" date="2019-10" db="EMBL/GenBank/DDBJ databases">
        <title>Extracellular Electron Transfer in a Candidatus Methanoperedens spp. Enrichment Culture.</title>
        <authorList>
            <person name="Berger S."/>
            <person name="Rangel Shaw D."/>
            <person name="Berben T."/>
            <person name="In 'T Zandt M."/>
            <person name="Frank J."/>
            <person name="Reimann J."/>
            <person name="Jetten M.S.M."/>
            <person name="Welte C.U."/>
        </authorList>
    </citation>
    <scope>NUCLEOTIDE SEQUENCE [LARGE SCALE GENOMIC DNA]</scope>
    <source>
        <strain evidence="9">SB12</strain>
    </source>
</reference>
<comment type="caution">
    <text evidence="9">The sequence shown here is derived from an EMBL/GenBank/DDBJ whole genome shotgun (WGS) entry which is preliminary data.</text>
</comment>
<comment type="similarity">
    <text evidence="2">Belongs to the complex I subunit 4 family.</text>
</comment>
<dbReference type="Pfam" id="PF00361">
    <property type="entry name" value="Proton_antipo_M"/>
    <property type="match status" value="1"/>
</dbReference>
<accession>A0A833H4D7</accession>
<keyword evidence="5 7" id="KW-0472">Membrane</keyword>
<feature type="transmembrane region" description="Helical" evidence="7">
    <location>
        <begin position="226"/>
        <end position="248"/>
    </location>
</feature>
<feature type="transmembrane region" description="Helical" evidence="7">
    <location>
        <begin position="390"/>
        <end position="412"/>
    </location>
</feature>
<dbReference type="InterPro" id="IPR010227">
    <property type="entry name" value="NADH_Q_OxRdtase_chainM/4"/>
</dbReference>
<evidence type="ECO:0000313" key="10">
    <source>
        <dbReference type="Proteomes" id="UP000460298"/>
    </source>
</evidence>
<dbReference type="EMBL" id="WBUI01000002">
    <property type="protein sequence ID" value="KAB2934952.1"/>
    <property type="molecule type" value="Genomic_DNA"/>
</dbReference>
<evidence type="ECO:0000256" key="5">
    <source>
        <dbReference type="ARBA" id="ARBA00023136"/>
    </source>
</evidence>
<evidence type="ECO:0000313" key="9">
    <source>
        <dbReference type="EMBL" id="KAB2934952.1"/>
    </source>
</evidence>
<dbReference type="GO" id="GO:0048039">
    <property type="term" value="F:ubiquinone binding"/>
    <property type="evidence" value="ECO:0007669"/>
    <property type="project" value="TreeGrafter"/>
</dbReference>
<evidence type="ECO:0000256" key="6">
    <source>
        <dbReference type="RuleBase" id="RU000320"/>
    </source>
</evidence>
<dbReference type="PANTHER" id="PTHR43507:SF1">
    <property type="entry name" value="NADH-UBIQUINONE OXIDOREDUCTASE CHAIN 4"/>
    <property type="match status" value="1"/>
</dbReference>
<proteinExistence type="inferred from homology"/>
<feature type="transmembrane region" description="Helical" evidence="7">
    <location>
        <begin position="169"/>
        <end position="189"/>
    </location>
</feature>
<sequence>MLTVIVFLPLLAVPFILLIPERHAGAAKWIVLLFMSAVLTLSLVLYFQYDPRSPIRAYGPESPEMQFVERHSWIPALNVEYLVGVDGISLPMLMLTTLVSFSGVIASWKMKFSRSYFALYCLLYTGMAGVFVSLDLFLFYVFWEVMLLPMYFLIGIWGGERKEYAAIKFFLYTLLGSVFMLVALIALYYGGDINPDPAISTRGFDLVALGRSDALSGLPGAGSGRALVWLALFLGFAVKVPVFPFHTWLPDAHVEAPTPVSVILAGVLLKMGTYGLLRVNYFLLPEETVFFGPYLIVGLGVVNIVYGSLAALAQTDMKRIIAFSSIGHMGFVLLGMGAFNETGLSGAVLQMFNHGTITTLLFILIGVLYDRAHHRRVDGFGGLAAVMPRYTTFTAFAFFAALGLPGLAGFISEALCLMGGFDRYPVAAVIAVSGIVFSAGYLLWMMQRVFLGPVDPAWQGLEEIKFREIASLIPCAIPVVLLGLYPLPILQIVGPTLSRLQPVLQPFL</sequence>
<keyword evidence="3 6" id="KW-0812">Transmembrane</keyword>
<dbReference type="AlphaFoldDB" id="A0A833H4D7"/>
<dbReference type="GO" id="GO:0016020">
    <property type="term" value="C:membrane"/>
    <property type="evidence" value="ECO:0007669"/>
    <property type="project" value="UniProtKB-SubCell"/>
</dbReference>
<feature type="transmembrane region" description="Helical" evidence="7">
    <location>
        <begin position="260"/>
        <end position="277"/>
    </location>
</feature>
<dbReference type="GO" id="GO:0008137">
    <property type="term" value="F:NADH dehydrogenase (ubiquinone) activity"/>
    <property type="evidence" value="ECO:0007669"/>
    <property type="project" value="InterPro"/>
</dbReference>
<feature type="transmembrane region" description="Helical" evidence="7">
    <location>
        <begin position="320"/>
        <end position="339"/>
    </location>
</feature>
<organism evidence="9 10">
    <name type="scientific">Leptonema illini</name>
    <dbReference type="NCBI Taxonomy" id="183"/>
    <lineage>
        <taxon>Bacteria</taxon>
        <taxon>Pseudomonadati</taxon>
        <taxon>Spirochaetota</taxon>
        <taxon>Spirochaetia</taxon>
        <taxon>Leptospirales</taxon>
        <taxon>Leptospiraceae</taxon>
        <taxon>Leptonema</taxon>
    </lineage>
</organism>
<comment type="subcellular location">
    <subcellularLocation>
        <location evidence="1">Endomembrane system</location>
        <topology evidence="1">Multi-pass membrane protein</topology>
    </subcellularLocation>
    <subcellularLocation>
        <location evidence="6">Membrane</location>
        <topology evidence="6">Multi-pass membrane protein</topology>
    </subcellularLocation>
</comment>
<dbReference type="Proteomes" id="UP000460298">
    <property type="component" value="Unassembled WGS sequence"/>
</dbReference>
<evidence type="ECO:0000256" key="1">
    <source>
        <dbReference type="ARBA" id="ARBA00004127"/>
    </source>
</evidence>
<keyword evidence="4 7" id="KW-1133">Transmembrane helix</keyword>
<dbReference type="NCBIfam" id="TIGR01972">
    <property type="entry name" value="NDH_I_M"/>
    <property type="match status" value="1"/>
</dbReference>
<feature type="transmembrane region" description="Helical" evidence="7">
    <location>
        <begin position="289"/>
        <end position="313"/>
    </location>
</feature>
<dbReference type="PRINTS" id="PR01437">
    <property type="entry name" value="NUOXDRDTASE4"/>
</dbReference>
<dbReference type="InterPro" id="IPR001750">
    <property type="entry name" value="ND/Mrp_TM"/>
</dbReference>
<feature type="transmembrane region" description="Helical" evidence="7">
    <location>
        <begin position="29"/>
        <end position="49"/>
    </location>
</feature>
<dbReference type="GO" id="GO:0015990">
    <property type="term" value="P:electron transport coupled proton transport"/>
    <property type="evidence" value="ECO:0007669"/>
    <property type="project" value="TreeGrafter"/>
</dbReference>
<feature type="transmembrane region" description="Helical" evidence="7">
    <location>
        <begin position="115"/>
        <end position="134"/>
    </location>
</feature>
<feature type="transmembrane region" description="Helical" evidence="7">
    <location>
        <begin position="140"/>
        <end position="157"/>
    </location>
</feature>
<dbReference type="GO" id="GO:0012505">
    <property type="term" value="C:endomembrane system"/>
    <property type="evidence" value="ECO:0007669"/>
    <property type="project" value="UniProtKB-SubCell"/>
</dbReference>
<protein>
    <submittedName>
        <fullName evidence="9">NADH-quinone oxidoreductase subunit M</fullName>
    </submittedName>
</protein>
<dbReference type="GO" id="GO:0003954">
    <property type="term" value="F:NADH dehydrogenase activity"/>
    <property type="evidence" value="ECO:0007669"/>
    <property type="project" value="TreeGrafter"/>
</dbReference>
<gene>
    <name evidence="9" type="ORF">F9K24_03650</name>
</gene>